<evidence type="ECO:0000259" key="6">
    <source>
        <dbReference type="Pfam" id="PF07980"/>
    </source>
</evidence>
<evidence type="ECO:0000259" key="7">
    <source>
        <dbReference type="Pfam" id="PF14322"/>
    </source>
</evidence>
<dbReference type="Pfam" id="PF07980">
    <property type="entry name" value="SusD_RagB"/>
    <property type="match status" value="1"/>
</dbReference>
<dbReference type="SUPFAM" id="SSF48452">
    <property type="entry name" value="TPR-like"/>
    <property type="match status" value="1"/>
</dbReference>
<dbReference type="Gene3D" id="1.25.40.390">
    <property type="match status" value="1"/>
</dbReference>
<protein>
    <submittedName>
        <fullName evidence="8">RagB/SusD family nutrient uptake outer membrane protein</fullName>
    </submittedName>
</protein>
<sequence length="566" mass="64570">MKKYNYIIAIIVAIGAVFCSCSDFLEEHNRNDLSADNGYYDTEEGFESLINSCYTTMRLWGGKAPGIALGESGTDILAPGGKCDYPTLALYQTDLNGTVAIFSEYFNRFYKAINICNTAIAHAQTVDADDALKKQREAEARFLRAYYYWLVAETFGDTYYSDQPSEHIVTEPQKTSVADIYTHIFDDLDFCINSDNCLPTTQSEGGRVTLWAAKAFKARLLLTRASETGDTQLYEQAYTMAKDVVDNGPFELNKDFSAVFDMRKQGADGNGNLEVIWYVDYSSENQLYNGEFDDDIIRSGGNNSHLSYCMEYDTQPGLERSIEYGRPFVHYMPTRYLLDLYDDCDQRLAATFQTLWIANKEGGTNYPLMHVGDTAIWATRESTTQEQKDWAKGRYQIIDRDVMYNADGTLKNQKQYMAISKFADPTRETVKEDRSTRDAFMIRLAEMYLIIAEAGGKCGKADALEYMNTLRRTRAVSGHEAEMEVTQADIEDIDFILDERGRELAGEQLRWFDLKRMGEEIFLRRIKTGNPDAGKNVKAYHMLRPFPQDYLDAITNKEEFKQNEGY</sequence>
<comment type="subcellular location">
    <subcellularLocation>
        <location evidence="1">Cell outer membrane</location>
    </subcellularLocation>
</comment>
<reference evidence="8" key="2">
    <citation type="journal article" date="2021" name="Sci. Rep.">
        <title>The distribution of antibiotic resistance genes in chicken gut microbiota commensals.</title>
        <authorList>
            <person name="Juricova H."/>
            <person name="Matiasovicova J."/>
            <person name="Kubasova T."/>
            <person name="Cejkova D."/>
            <person name="Rychlik I."/>
        </authorList>
    </citation>
    <scope>NUCLEOTIDE SEQUENCE</scope>
    <source>
        <strain evidence="8">An824</strain>
    </source>
</reference>
<dbReference type="InterPro" id="IPR033985">
    <property type="entry name" value="SusD-like_N"/>
</dbReference>
<dbReference type="AlphaFoldDB" id="A0A939B570"/>
<dbReference type="EMBL" id="JACJJG010000011">
    <property type="protein sequence ID" value="MBM6673044.1"/>
    <property type="molecule type" value="Genomic_DNA"/>
</dbReference>
<evidence type="ECO:0000256" key="5">
    <source>
        <dbReference type="ARBA" id="ARBA00023237"/>
    </source>
</evidence>
<feature type="domain" description="RagB/SusD" evidence="6">
    <location>
        <begin position="305"/>
        <end position="566"/>
    </location>
</feature>
<evidence type="ECO:0000256" key="2">
    <source>
        <dbReference type="ARBA" id="ARBA00006275"/>
    </source>
</evidence>
<keyword evidence="5" id="KW-0998">Cell outer membrane</keyword>
<dbReference type="GO" id="GO:0009279">
    <property type="term" value="C:cell outer membrane"/>
    <property type="evidence" value="ECO:0007669"/>
    <property type="project" value="UniProtKB-SubCell"/>
</dbReference>
<organism evidence="8 9">
    <name type="scientific">Marseilla massiliensis</name>
    <dbReference type="NCBI Taxonomy" id="1841864"/>
    <lineage>
        <taxon>Bacteria</taxon>
        <taxon>Pseudomonadati</taxon>
        <taxon>Bacteroidota</taxon>
        <taxon>Bacteroidia</taxon>
        <taxon>Bacteroidales</taxon>
        <taxon>Prevotellaceae</taxon>
        <taxon>Marseilla</taxon>
    </lineage>
</organism>
<dbReference type="Pfam" id="PF14322">
    <property type="entry name" value="SusD-like_3"/>
    <property type="match status" value="1"/>
</dbReference>
<keyword evidence="3" id="KW-0732">Signal</keyword>
<gene>
    <name evidence="8" type="ORF">H6A34_04035</name>
</gene>
<dbReference type="InterPro" id="IPR012944">
    <property type="entry name" value="SusD_RagB_dom"/>
</dbReference>
<accession>A0A939B570</accession>
<keyword evidence="4" id="KW-0472">Membrane</keyword>
<name>A0A939B570_9BACT</name>
<dbReference type="PROSITE" id="PS51257">
    <property type="entry name" value="PROKAR_LIPOPROTEIN"/>
    <property type="match status" value="1"/>
</dbReference>
<evidence type="ECO:0000313" key="8">
    <source>
        <dbReference type="EMBL" id="MBM6673044.1"/>
    </source>
</evidence>
<keyword evidence="9" id="KW-1185">Reference proteome</keyword>
<evidence type="ECO:0000256" key="4">
    <source>
        <dbReference type="ARBA" id="ARBA00023136"/>
    </source>
</evidence>
<evidence type="ECO:0000256" key="1">
    <source>
        <dbReference type="ARBA" id="ARBA00004442"/>
    </source>
</evidence>
<dbReference type="RefSeq" id="WP_205103619.1">
    <property type="nucleotide sequence ID" value="NZ_JACJJG010000011.1"/>
</dbReference>
<evidence type="ECO:0000256" key="3">
    <source>
        <dbReference type="ARBA" id="ARBA00022729"/>
    </source>
</evidence>
<evidence type="ECO:0000313" key="9">
    <source>
        <dbReference type="Proteomes" id="UP000706891"/>
    </source>
</evidence>
<reference evidence="8" key="1">
    <citation type="submission" date="2020-08" db="EMBL/GenBank/DDBJ databases">
        <authorList>
            <person name="Cejkova D."/>
            <person name="Kubasova T."/>
            <person name="Jahodarova E."/>
            <person name="Rychlik I."/>
        </authorList>
    </citation>
    <scope>NUCLEOTIDE SEQUENCE</scope>
    <source>
        <strain evidence="8">An824</strain>
    </source>
</reference>
<comment type="caution">
    <text evidence="8">The sequence shown here is derived from an EMBL/GenBank/DDBJ whole genome shotgun (WGS) entry which is preliminary data.</text>
</comment>
<dbReference type="Proteomes" id="UP000706891">
    <property type="component" value="Unassembled WGS sequence"/>
</dbReference>
<comment type="similarity">
    <text evidence="2">Belongs to the SusD family.</text>
</comment>
<feature type="domain" description="SusD-like N-terminal" evidence="7">
    <location>
        <begin position="23"/>
        <end position="222"/>
    </location>
</feature>
<dbReference type="InterPro" id="IPR011990">
    <property type="entry name" value="TPR-like_helical_dom_sf"/>
</dbReference>
<proteinExistence type="inferred from homology"/>